<dbReference type="PANTHER" id="PTHR35848:SF6">
    <property type="entry name" value="CUPIN TYPE-2 DOMAIN-CONTAINING PROTEIN"/>
    <property type="match status" value="1"/>
</dbReference>
<feature type="domain" description="Cupin type-2" evidence="2">
    <location>
        <begin position="44"/>
        <end position="112"/>
    </location>
</feature>
<dbReference type="AlphaFoldDB" id="A0A645C0F9"/>
<accession>A0A645C0F9</accession>
<comment type="caution">
    <text evidence="3">The sequence shown here is derived from an EMBL/GenBank/DDBJ whole genome shotgun (WGS) entry which is preliminary data.</text>
</comment>
<organism evidence="3">
    <name type="scientific">bioreactor metagenome</name>
    <dbReference type="NCBI Taxonomy" id="1076179"/>
    <lineage>
        <taxon>unclassified sequences</taxon>
        <taxon>metagenomes</taxon>
        <taxon>ecological metagenomes</taxon>
    </lineage>
</organism>
<evidence type="ECO:0000256" key="1">
    <source>
        <dbReference type="ARBA" id="ARBA00022723"/>
    </source>
</evidence>
<protein>
    <recommendedName>
        <fullName evidence="2">Cupin type-2 domain-containing protein</fullName>
    </recommendedName>
</protein>
<dbReference type="InterPro" id="IPR014710">
    <property type="entry name" value="RmlC-like_jellyroll"/>
</dbReference>
<dbReference type="InterPro" id="IPR011051">
    <property type="entry name" value="RmlC_Cupin_sf"/>
</dbReference>
<dbReference type="InterPro" id="IPR013096">
    <property type="entry name" value="Cupin_2"/>
</dbReference>
<dbReference type="SUPFAM" id="SSF51182">
    <property type="entry name" value="RmlC-like cupins"/>
    <property type="match status" value="1"/>
</dbReference>
<dbReference type="PANTHER" id="PTHR35848">
    <property type="entry name" value="OXALATE-BINDING PROTEIN"/>
    <property type="match status" value="1"/>
</dbReference>
<sequence>MSDVKFVGKITDLPEAPGNFIENASKKVVFGPTHFWPDYVMRCFDLKPGAGEKSPHTHPWAHWVVIYDGEGVFSIDGVEYPVKRGDWLHVPGEIPHYNYNSSATENFCFLCIVPPEGDVSPLLKGKGC</sequence>
<dbReference type="Gene3D" id="2.60.120.10">
    <property type="entry name" value="Jelly Rolls"/>
    <property type="match status" value="1"/>
</dbReference>
<name>A0A645C0F9_9ZZZZ</name>
<reference evidence="3" key="1">
    <citation type="submission" date="2019-08" db="EMBL/GenBank/DDBJ databases">
        <authorList>
            <person name="Kucharzyk K."/>
            <person name="Murdoch R.W."/>
            <person name="Higgins S."/>
            <person name="Loffler F."/>
        </authorList>
    </citation>
    <scope>NUCLEOTIDE SEQUENCE</scope>
</reference>
<dbReference type="EMBL" id="VSSQ01023465">
    <property type="protein sequence ID" value="MPM70421.1"/>
    <property type="molecule type" value="Genomic_DNA"/>
</dbReference>
<evidence type="ECO:0000259" key="2">
    <source>
        <dbReference type="Pfam" id="PF07883"/>
    </source>
</evidence>
<evidence type="ECO:0000313" key="3">
    <source>
        <dbReference type="EMBL" id="MPM70421.1"/>
    </source>
</evidence>
<dbReference type="Pfam" id="PF07883">
    <property type="entry name" value="Cupin_2"/>
    <property type="match status" value="1"/>
</dbReference>
<dbReference type="GO" id="GO:0046872">
    <property type="term" value="F:metal ion binding"/>
    <property type="evidence" value="ECO:0007669"/>
    <property type="project" value="UniProtKB-KW"/>
</dbReference>
<dbReference type="InterPro" id="IPR051610">
    <property type="entry name" value="GPI/OXD"/>
</dbReference>
<gene>
    <name evidence="3" type="ORF">SDC9_117376</name>
</gene>
<keyword evidence="1" id="KW-0479">Metal-binding</keyword>
<proteinExistence type="predicted"/>